<keyword evidence="7 9" id="KW-0472">Membrane</keyword>
<dbReference type="Pfam" id="PF13954">
    <property type="entry name" value="PapC_N"/>
    <property type="match status" value="1"/>
</dbReference>
<evidence type="ECO:0000256" key="3">
    <source>
        <dbReference type="ARBA" id="ARBA00022448"/>
    </source>
</evidence>
<organism evidence="12 13">
    <name type="scientific">Pseudomonas vranovensis</name>
    <dbReference type="NCBI Taxonomy" id="321661"/>
    <lineage>
        <taxon>Bacteria</taxon>
        <taxon>Pseudomonadati</taxon>
        <taxon>Pseudomonadota</taxon>
        <taxon>Gammaproteobacteria</taxon>
        <taxon>Pseudomonadales</taxon>
        <taxon>Pseudomonadaceae</taxon>
        <taxon>Pseudomonas</taxon>
    </lineage>
</organism>
<dbReference type="SUPFAM" id="SSF141729">
    <property type="entry name" value="FimD N-terminal domain-like"/>
    <property type="match status" value="1"/>
</dbReference>
<dbReference type="InterPro" id="IPR025885">
    <property type="entry name" value="PapC_N"/>
</dbReference>
<evidence type="ECO:0000256" key="1">
    <source>
        <dbReference type="ARBA" id="ARBA00004571"/>
    </source>
</evidence>
<keyword evidence="5 9" id="KW-0812">Transmembrane</keyword>
<name>A0A423CUD3_9PSED</name>
<dbReference type="InterPro" id="IPR000015">
    <property type="entry name" value="Fimb_usher"/>
</dbReference>
<feature type="domain" description="PapC N-terminal" evidence="11">
    <location>
        <begin position="11"/>
        <end position="158"/>
    </location>
</feature>
<dbReference type="FunFam" id="2.60.40.3110:FF:000001">
    <property type="entry name" value="Putative fimbrial outer membrane usher"/>
    <property type="match status" value="1"/>
</dbReference>
<feature type="domain" description="PapC-like C-terminal" evidence="10">
    <location>
        <begin position="734"/>
        <end position="798"/>
    </location>
</feature>
<evidence type="ECO:0000256" key="7">
    <source>
        <dbReference type="ARBA" id="ARBA00023136"/>
    </source>
</evidence>
<evidence type="ECO:0000259" key="11">
    <source>
        <dbReference type="Pfam" id="PF13954"/>
    </source>
</evidence>
<keyword evidence="9" id="KW-1029">Fimbrium biogenesis</keyword>
<evidence type="ECO:0000256" key="5">
    <source>
        <dbReference type="ARBA" id="ARBA00022692"/>
    </source>
</evidence>
<dbReference type="PROSITE" id="PS01151">
    <property type="entry name" value="FIMBRIAL_USHER"/>
    <property type="match status" value="1"/>
</dbReference>
<evidence type="ECO:0000256" key="2">
    <source>
        <dbReference type="ARBA" id="ARBA00008064"/>
    </source>
</evidence>
<dbReference type="InterPro" id="IPR025949">
    <property type="entry name" value="PapC-like_C"/>
</dbReference>
<dbReference type="GO" id="GO:0015473">
    <property type="term" value="F:fimbrial usher porin activity"/>
    <property type="evidence" value="ECO:0007669"/>
    <property type="project" value="InterPro"/>
</dbReference>
<dbReference type="Pfam" id="PF00577">
    <property type="entry name" value="Usher"/>
    <property type="match status" value="1"/>
</dbReference>
<dbReference type="EMBL" id="MOAM01000046">
    <property type="protein sequence ID" value="ROL62945.1"/>
    <property type="molecule type" value="Genomic_DNA"/>
</dbReference>
<dbReference type="InterPro" id="IPR018030">
    <property type="entry name" value="Fimbrial_membr_usher_CS"/>
</dbReference>
<dbReference type="InterPro" id="IPR043142">
    <property type="entry name" value="PapC-like_C_sf"/>
</dbReference>
<evidence type="ECO:0000256" key="9">
    <source>
        <dbReference type="RuleBase" id="RU003884"/>
    </source>
</evidence>
<accession>A0A423CUD3</accession>
<keyword evidence="6" id="KW-0732">Signal</keyword>
<keyword evidence="4" id="KW-1134">Transmembrane beta strand</keyword>
<dbReference type="Proteomes" id="UP000285286">
    <property type="component" value="Unassembled WGS sequence"/>
</dbReference>
<dbReference type="Gene3D" id="2.60.40.2070">
    <property type="match status" value="1"/>
</dbReference>
<dbReference type="PANTHER" id="PTHR30451:SF20">
    <property type="entry name" value="FIMBRIAE USHER"/>
    <property type="match status" value="1"/>
</dbReference>
<comment type="similarity">
    <text evidence="2 9">Belongs to the fimbrial export usher family.</text>
</comment>
<dbReference type="InterPro" id="IPR042186">
    <property type="entry name" value="FimD_plug_dom"/>
</dbReference>
<dbReference type="Pfam" id="PF13953">
    <property type="entry name" value="PapC_C"/>
    <property type="match status" value="1"/>
</dbReference>
<evidence type="ECO:0000259" key="10">
    <source>
        <dbReference type="Pfam" id="PF13953"/>
    </source>
</evidence>
<evidence type="ECO:0000256" key="8">
    <source>
        <dbReference type="ARBA" id="ARBA00023237"/>
    </source>
</evidence>
<dbReference type="GO" id="GO:0009297">
    <property type="term" value="P:pilus assembly"/>
    <property type="evidence" value="ECO:0007669"/>
    <property type="project" value="InterPro"/>
</dbReference>
<proteinExistence type="inferred from homology"/>
<dbReference type="Gene3D" id="2.60.40.2610">
    <property type="entry name" value="Outer membrane usher protein FimD, plug domain"/>
    <property type="match status" value="1"/>
</dbReference>
<keyword evidence="3 9" id="KW-0813">Transport</keyword>
<keyword evidence="13" id="KW-1185">Reference proteome</keyword>
<sequence length="822" mass="88663">MADTPSPALVEFEPAFLGNASNTPVDLSRYQRRNITSPGTYSVDVLVNDNWHGRMKLSFKAWPGKEEALACFDNALLERLGLDTSKFSPQAQQQLLAVDTCIPLDGALDDASSRLDFASQRLYLSVPQIAVRRSARETVDPAQWDEGITAGFLNYNLNNYSTRHRNQDNSQQTYLGLGAGLNIGPWRLRHDGSLNWSDQGQQRYQSIASYAQRDITPWRSQLTLGESYTSGELFDSLSFTGIRLASDNRMLPASQRGYAPVVRGIASSNARVVVRQRGVTLHETTVAPGAFEIDDLYATGYGGDLEVTVTEADGREHSFSVPYAAVPLSLRAGASRFSATLGTLRNQALDSDPVFIEGTWQYGLNNLVSTYTGMTLASGYGSALFGGSLNTKLGAFGADITQARTHLPGLGSQQGQSLRLSYAKTLSETDTQIALATYRYSTRGFYGLEDAQLSRQFLRDADDQRHQRHRNRTTLSLAQPLAEHYGQLHLSASASSYWDHAGSDVSYSIGYSNHYKTLGYTLSSTRERDRFGRADNTYYLSLSLPLGGERARSLSSSISRDGRGNSRAQATLTGTLSADQQVNYGITASQDRSDGLNNHTLSSNVLYRGSAAELSASISQGRHTSQASLGLRGAIVAHDDGMTLSQPLSETFGLIQAKDAEGARVTSASALKVDSSGYAVVPNLTPYQRNTVAIDPKGLSTDVELQSSSQQTVPRAGAIALLVFQTRSGRSAVIHARQADGQPLPFGAVVLDSQGNELGAVGQGSQMFARGLQDAGELIVRWDSGLAGNCRITYALPAAAKKAANAAPQNIHSVCLTPPAHP</sequence>
<dbReference type="PANTHER" id="PTHR30451">
    <property type="entry name" value="OUTER MEMBRANE USHER PROTEIN"/>
    <property type="match status" value="1"/>
</dbReference>
<evidence type="ECO:0000256" key="6">
    <source>
        <dbReference type="ARBA" id="ARBA00022729"/>
    </source>
</evidence>
<dbReference type="Gene3D" id="2.60.40.3110">
    <property type="match status" value="1"/>
</dbReference>
<protein>
    <submittedName>
        <fullName evidence="12">Fimbrial protein</fullName>
    </submittedName>
</protein>
<evidence type="ECO:0000313" key="13">
    <source>
        <dbReference type="Proteomes" id="UP000285286"/>
    </source>
</evidence>
<reference evidence="12 13" key="1">
    <citation type="submission" date="2016-10" db="EMBL/GenBank/DDBJ databases">
        <title>Comparative genome analysis of multiple Pseudomonas spp. focuses on biocontrol and plant growth promoting traits.</title>
        <authorList>
            <person name="Tao X.-Y."/>
            <person name="Taylor C.G."/>
        </authorList>
    </citation>
    <scope>NUCLEOTIDE SEQUENCE [LARGE SCALE GENOMIC DNA]</scope>
    <source>
        <strain evidence="12 13">15D11</strain>
    </source>
</reference>
<dbReference type="AlphaFoldDB" id="A0A423CUD3"/>
<dbReference type="RefSeq" id="WP_123568156.1">
    <property type="nucleotide sequence ID" value="NZ_MOAM01000046.1"/>
</dbReference>
<keyword evidence="8 9" id="KW-0998">Cell outer membrane</keyword>
<comment type="subcellular location">
    <subcellularLocation>
        <location evidence="1 9">Cell outer membrane</location>
        <topology evidence="1 9">Multi-pass membrane protein</topology>
    </subcellularLocation>
</comment>
<gene>
    <name evidence="12" type="ORF">BHU25_25120</name>
</gene>
<comment type="caution">
    <text evidence="12">The sequence shown here is derived from an EMBL/GenBank/DDBJ whole genome shotgun (WGS) entry which is preliminary data.</text>
</comment>
<evidence type="ECO:0000313" key="12">
    <source>
        <dbReference type="EMBL" id="ROL62945.1"/>
    </source>
</evidence>
<dbReference type="Gene3D" id="3.10.20.410">
    <property type="match status" value="1"/>
</dbReference>
<evidence type="ECO:0000256" key="4">
    <source>
        <dbReference type="ARBA" id="ARBA00022452"/>
    </source>
</evidence>
<dbReference type="InterPro" id="IPR037224">
    <property type="entry name" value="PapC_N_sf"/>
</dbReference>
<dbReference type="GO" id="GO:0009279">
    <property type="term" value="C:cell outer membrane"/>
    <property type="evidence" value="ECO:0007669"/>
    <property type="project" value="UniProtKB-SubCell"/>
</dbReference>